<sequence length="127" mass="14208">MNIDGHHTPVQGTFPHFLIAVQVGQPAESLRDGHHISLDSKSALPEERRLPFRRTPTHVTFADKVDSPFPGHVDQITHPEVSVVAGQFSSLLVICFQELRVMWMMTEKGVEIGNDAPFGMEIRKGRL</sequence>
<reference evidence="1 2" key="1">
    <citation type="journal article" date="2016" name="Front. Microbiol.">
        <title>Comparative Genomics Analysis of Streptomyces Species Reveals Their Adaptation to the Marine Environment and Their Diversity at the Genomic Level.</title>
        <authorList>
            <person name="Tian X."/>
            <person name="Zhang Z."/>
            <person name="Yang T."/>
            <person name="Chen M."/>
            <person name="Li J."/>
            <person name="Chen F."/>
            <person name="Yang J."/>
            <person name="Li W."/>
            <person name="Zhang B."/>
            <person name="Zhang Z."/>
            <person name="Wu J."/>
            <person name="Zhang C."/>
            <person name="Long L."/>
            <person name="Xiao J."/>
        </authorList>
    </citation>
    <scope>NUCLEOTIDE SEQUENCE [LARGE SCALE GENOMIC DNA]</scope>
    <source>
        <strain evidence="1 2">SCSIO 02100</strain>
    </source>
</reference>
<proteinExistence type="predicted"/>
<dbReference type="Proteomes" id="UP000176101">
    <property type="component" value="Unassembled WGS sequence"/>
</dbReference>
<gene>
    <name evidence="1" type="ORF">AN216_20125</name>
</gene>
<dbReference type="STRING" id="1075402.AN216_20125"/>
<dbReference type="EMBL" id="LJGU01000137">
    <property type="protein sequence ID" value="OEU96575.1"/>
    <property type="molecule type" value="Genomic_DNA"/>
</dbReference>
<name>A0A1E7JY84_9ACTN</name>
<comment type="caution">
    <text evidence="1">The sequence shown here is derived from an EMBL/GenBank/DDBJ whole genome shotgun (WGS) entry which is preliminary data.</text>
</comment>
<evidence type="ECO:0000313" key="2">
    <source>
        <dbReference type="Proteomes" id="UP000176101"/>
    </source>
</evidence>
<protein>
    <submittedName>
        <fullName evidence="1">Uncharacterized protein</fullName>
    </submittedName>
</protein>
<dbReference type="AlphaFoldDB" id="A0A1E7JY84"/>
<keyword evidence="2" id="KW-1185">Reference proteome</keyword>
<accession>A0A1E7JY84</accession>
<organism evidence="1 2">
    <name type="scientific">Streptomyces oceani</name>
    <dbReference type="NCBI Taxonomy" id="1075402"/>
    <lineage>
        <taxon>Bacteria</taxon>
        <taxon>Bacillati</taxon>
        <taxon>Actinomycetota</taxon>
        <taxon>Actinomycetes</taxon>
        <taxon>Kitasatosporales</taxon>
        <taxon>Streptomycetaceae</taxon>
        <taxon>Streptomyces</taxon>
    </lineage>
</organism>
<evidence type="ECO:0000313" key="1">
    <source>
        <dbReference type="EMBL" id="OEU96575.1"/>
    </source>
</evidence>